<proteinExistence type="predicted"/>
<evidence type="ECO:0000256" key="3">
    <source>
        <dbReference type="ARBA" id="ARBA00022989"/>
    </source>
</evidence>
<organism evidence="7 8">
    <name type="scientific">Novosphingobium panipatense</name>
    <dbReference type="NCBI Taxonomy" id="428991"/>
    <lineage>
        <taxon>Bacteria</taxon>
        <taxon>Pseudomonadati</taxon>
        <taxon>Pseudomonadota</taxon>
        <taxon>Alphaproteobacteria</taxon>
        <taxon>Sphingomonadales</taxon>
        <taxon>Sphingomonadaceae</taxon>
        <taxon>Novosphingobium</taxon>
    </lineage>
</organism>
<feature type="transmembrane region" description="Helical" evidence="5">
    <location>
        <begin position="54"/>
        <end position="73"/>
    </location>
</feature>
<dbReference type="InterPro" id="IPR051533">
    <property type="entry name" value="WaaL-like"/>
</dbReference>
<protein>
    <recommendedName>
        <fullName evidence="6">O-antigen ligase-related domain-containing protein</fullName>
    </recommendedName>
</protein>
<dbReference type="InterPro" id="IPR007016">
    <property type="entry name" value="O-antigen_ligase-rel_domated"/>
</dbReference>
<name>A0ABY1QHS6_9SPHN</name>
<keyword evidence="3 5" id="KW-1133">Transmembrane helix</keyword>
<feature type="transmembrane region" description="Helical" evidence="5">
    <location>
        <begin position="225"/>
        <end position="243"/>
    </location>
</feature>
<dbReference type="Pfam" id="PF04932">
    <property type="entry name" value="Wzy_C"/>
    <property type="match status" value="1"/>
</dbReference>
<evidence type="ECO:0000256" key="4">
    <source>
        <dbReference type="ARBA" id="ARBA00023136"/>
    </source>
</evidence>
<dbReference type="PANTHER" id="PTHR37422:SF13">
    <property type="entry name" value="LIPOPOLYSACCHARIDE BIOSYNTHESIS PROTEIN PA4999-RELATED"/>
    <property type="match status" value="1"/>
</dbReference>
<evidence type="ECO:0000313" key="8">
    <source>
        <dbReference type="Proteomes" id="UP001157910"/>
    </source>
</evidence>
<keyword evidence="4 5" id="KW-0472">Membrane</keyword>
<comment type="caution">
    <text evidence="7">The sequence shown here is derived from an EMBL/GenBank/DDBJ whole genome shotgun (WGS) entry which is preliminary data.</text>
</comment>
<reference evidence="7 8" key="1">
    <citation type="submission" date="2017-05" db="EMBL/GenBank/DDBJ databases">
        <authorList>
            <person name="Varghese N."/>
            <person name="Submissions S."/>
        </authorList>
    </citation>
    <scope>NUCLEOTIDE SEQUENCE [LARGE SCALE GENOMIC DNA]</scope>
    <source>
        <strain evidence="7 8">SM16</strain>
    </source>
</reference>
<evidence type="ECO:0000259" key="6">
    <source>
        <dbReference type="Pfam" id="PF04932"/>
    </source>
</evidence>
<evidence type="ECO:0000256" key="1">
    <source>
        <dbReference type="ARBA" id="ARBA00004141"/>
    </source>
</evidence>
<sequence length="408" mass="43528">MALLLPVAAFFLSWWQVGRLPNLNISICDILLLVCAVAILTSRGLNGAMFGRMSIAWIMGVILLIGGMLVGSLAHGEFLRWPVVGGQYAFAFLLIPMLLTTCSRSLLERCAIAYVLGVATSQAIGVALTGTLDYETITRYVNRHVVTGNGRLGAMTGEPNSNGAVCTFALIFLLHAVINNRIRRVYAAGLALLIIAGLVASASFTGVAAATIAVLLVLVLSQLRLVVTLAIPVALAITAYVVLDGPVPAAFEQRVGEAVMTGDPTKAGTFVGRTVLIKEAWDMADQNLVIGLGSDGYRRTSVYGMPVHQLYLLVLNEGGVLSFLGLCLIMVAMLVEAIILMGRNRVDGVCCLAGFAVFFIYTMSLPHMFGRMWNGPPLLLFALANAGIHALGQRVPAGIREHHRRVAP</sequence>
<feature type="domain" description="O-antigen ligase-related" evidence="6">
    <location>
        <begin position="190"/>
        <end position="326"/>
    </location>
</feature>
<feature type="transmembrane region" description="Helical" evidence="5">
    <location>
        <begin position="161"/>
        <end position="178"/>
    </location>
</feature>
<dbReference type="PANTHER" id="PTHR37422">
    <property type="entry name" value="TEICHURONIC ACID BIOSYNTHESIS PROTEIN TUAE"/>
    <property type="match status" value="1"/>
</dbReference>
<feature type="transmembrane region" description="Helical" evidence="5">
    <location>
        <begin position="346"/>
        <end position="363"/>
    </location>
</feature>
<feature type="transmembrane region" description="Helical" evidence="5">
    <location>
        <begin position="320"/>
        <end position="340"/>
    </location>
</feature>
<keyword evidence="8" id="KW-1185">Reference proteome</keyword>
<feature type="transmembrane region" description="Helical" evidence="5">
    <location>
        <begin position="190"/>
        <end position="219"/>
    </location>
</feature>
<gene>
    <name evidence="7" type="ORF">SAMN06296065_10669</name>
</gene>
<evidence type="ECO:0000256" key="2">
    <source>
        <dbReference type="ARBA" id="ARBA00022692"/>
    </source>
</evidence>
<evidence type="ECO:0000256" key="5">
    <source>
        <dbReference type="SAM" id="Phobius"/>
    </source>
</evidence>
<dbReference type="Proteomes" id="UP001157910">
    <property type="component" value="Unassembled WGS sequence"/>
</dbReference>
<evidence type="ECO:0000313" key="7">
    <source>
        <dbReference type="EMBL" id="SMP71844.1"/>
    </source>
</evidence>
<feature type="transmembrane region" description="Helical" evidence="5">
    <location>
        <begin position="79"/>
        <end position="99"/>
    </location>
</feature>
<comment type="subcellular location">
    <subcellularLocation>
        <location evidence="1">Membrane</location>
        <topology evidence="1">Multi-pass membrane protein</topology>
    </subcellularLocation>
</comment>
<accession>A0ABY1QHS6</accession>
<dbReference type="EMBL" id="FXUI01000006">
    <property type="protein sequence ID" value="SMP71844.1"/>
    <property type="molecule type" value="Genomic_DNA"/>
</dbReference>
<feature type="transmembrane region" description="Helical" evidence="5">
    <location>
        <begin position="23"/>
        <end position="42"/>
    </location>
</feature>
<feature type="transmembrane region" description="Helical" evidence="5">
    <location>
        <begin position="111"/>
        <end position="132"/>
    </location>
</feature>
<keyword evidence="2 5" id="KW-0812">Transmembrane</keyword>